<organism evidence="2">
    <name type="scientific">Ananas comosus var. bracteatus</name>
    <name type="common">red pineapple</name>
    <dbReference type="NCBI Taxonomy" id="296719"/>
    <lineage>
        <taxon>Eukaryota</taxon>
        <taxon>Viridiplantae</taxon>
        <taxon>Streptophyta</taxon>
        <taxon>Embryophyta</taxon>
        <taxon>Tracheophyta</taxon>
        <taxon>Spermatophyta</taxon>
        <taxon>Magnoliopsida</taxon>
        <taxon>Liliopsida</taxon>
        <taxon>Poales</taxon>
        <taxon>Bromeliaceae</taxon>
        <taxon>Bromelioideae</taxon>
        <taxon>Ananas</taxon>
    </lineage>
</organism>
<name>A0A6V7P3H4_ANACO</name>
<accession>A0A6V7P3H4</accession>
<sequence length="217" mass="23816">MAEQLDPGPIDKSVLTDQERHRSCMGVGALACGRPQRLKNGNWDAALDDKPLGCRWNAPLRWRENVKTSDIEFYRNELDIQMESQVNLVVDIQERIKDVLANTTVPQDVAETLNQIEGRISSVLDGFKLLHVSCSLPISKCNIRTNSSQEHQNSGDQPANDQTQPSSPLAHSTDDQLTVATTALVELGPPALGSPVADSNATITPPLFQNCPRLLQL</sequence>
<proteinExistence type="predicted"/>
<dbReference type="AlphaFoldDB" id="A0A6V7P3H4"/>
<reference evidence="2" key="1">
    <citation type="submission" date="2020-07" db="EMBL/GenBank/DDBJ databases">
        <authorList>
            <person name="Lin J."/>
        </authorList>
    </citation>
    <scope>NUCLEOTIDE SEQUENCE</scope>
</reference>
<protein>
    <submittedName>
        <fullName evidence="2">Uncharacterized protein</fullName>
    </submittedName>
</protein>
<gene>
    <name evidence="2" type="ORF">CB5_LOCUS8558</name>
</gene>
<evidence type="ECO:0000313" key="2">
    <source>
        <dbReference type="EMBL" id="CAD1825347.1"/>
    </source>
</evidence>
<dbReference type="EMBL" id="LR862144">
    <property type="protein sequence ID" value="CAD1825347.1"/>
    <property type="molecule type" value="Genomic_DNA"/>
</dbReference>
<evidence type="ECO:0000256" key="1">
    <source>
        <dbReference type="SAM" id="MobiDB-lite"/>
    </source>
</evidence>
<feature type="region of interest" description="Disordered" evidence="1">
    <location>
        <begin position="146"/>
        <end position="173"/>
    </location>
</feature>